<proteinExistence type="predicted"/>
<evidence type="ECO:0000313" key="2">
    <source>
        <dbReference type="Proteomes" id="UP000466794"/>
    </source>
</evidence>
<sequence>MGDISAAREELDRLGAALRAQMVELITDLTPDTDLGLLFLDAPTVADWAEPPRYHYSGLIRGQRPATVPAAELARRASAMLTAAGWDVGETEDTSGARPAVLITGRRDGNSIEVRVGDHTSSVMFSGRTPELALRGQEETRRPEPVRTPGTLTPGYVLCYECDGLGACPECLGRGRLANGRLCPECNGAGFCPICRGGGELAVSGLSTFQRAYYPELRADSD</sequence>
<keyword evidence="2" id="KW-1185">Reference proteome</keyword>
<evidence type="ECO:0000313" key="1">
    <source>
        <dbReference type="EMBL" id="MVU78975.1"/>
    </source>
</evidence>
<gene>
    <name evidence="1" type="ORF">GPX89_17190</name>
</gene>
<accession>A0A7K1UXC2</accession>
<protein>
    <submittedName>
        <fullName evidence="1">Uncharacterized protein</fullName>
    </submittedName>
</protein>
<dbReference type="RefSeq" id="WP_157388571.1">
    <property type="nucleotide sequence ID" value="NZ_WRPP01000003.1"/>
</dbReference>
<reference evidence="1 2" key="1">
    <citation type="submission" date="2019-12" db="EMBL/GenBank/DDBJ databases">
        <title>Nocardia sp. nov. ET3-3 isolated from soil.</title>
        <authorList>
            <person name="Kanchanasin P."/>
            <person name="Tanasupawat S."/>
            <person name="Yuki M."/>
            <person name="Kudo T."/>
        </authorList>
    </citation>
    <scope>NUCLEOTIDE SEQUENCE [LARGE SCALE GENOMIC DNA]</scope>
    <source>
        <strain evidence="1 2">ET3-3</strain>
    </source>
</reference>
<dbReference type="AlphaFoldDB" id="A0A7K1UXC2"/>
<name>A0A7K1UXC2_9NOCA</name>
<organism evidence="1 2">
    <name type="scientific">Nocardia terrae</name>
    <dbReference type="NCBI Taxonomy" id="2675851"/>
    <lineage>
        <taxon>Bacteria</taxon>
        <taxon>Bacillati</taxon>
        <taxon>Actinomycetota</taxon>
        <taxon>Actinomycetes</taxon>
        <taxon>Mycobacteriales</taxon>
        <taxon>Nocardiaceae</taxon>
        <taxon>Nocardia</taxon>
    </lineage>
</organism>
<dbReference type="Proteomes" id="UP000466794">
    <property type="component" value="Unassembled WGS sequence"/>
</dbReference>
<comment type="caution">
    <text evidence="1">The sequence shown here is derived from an EMBL/GenBank/DDBJ whole genome shotgun (WGS) entry which is preliminary data.</text>
</comment>
<dbReference type="EMBL" id="WRPP01000003">
    <property type="protein sequence ID" value="MVU78975.1"/>
    <property type="molecule type" value="Genomic_DNA"/>
</dbReference>